<organism evidence="3 4">
    <name type="scientific">Pelagicoccus enzymogenes</name>
    <dbReference type="NCBI Taxonomy" id="2773457"/>
    <lineage>
        <taxon>Bacteria</taxon>
        <taxon>Pseudomonadati</taxon>
        <taxon>Verrucomicrobiota</taxon>
        <taxon>Opitutia</taxon>
        <taxon>Puniceicoccales</taxon>
        <taxon>Pelagicoccaceae</taxon>
        <taxon>Pelagicoccus</taxon>
    </lineage>
</organism>
<reference evidence="3" key="1">
    <citation type="submission" date="2020-09" db="EMBL/GenBank/DDBJ databases">
        <title>Pelagicoccus enzymogenes sp. nov. with an EPS production, isolated from marine sediment.</title>
        <authorList>
            <person name="Feng X."/>
        </authorList>
    </citation>
    <scope>NUCLEOTIDE SEQUENCE</scope>
    <source>
        <strain evidence="3">NFK12</strain>
    </source>
</reference>
<evidence type="ECO:0000256" key="1">
    <source>
        <dbReference type="SAM" id="SignalP"/>
    </source>
</evidence>
<evidence type="ECO:0000313" key="4">
    <source>
        <dbReference type="Proteomes" id="UP000622317"/>
    </source>
</evidence>
<dbReference type="GO" id="GO:0046819">
    <property type="term" value="P:protein secretion by the type V secretion system"/>
    <property type="evidence" value="ECO:0007669"/>
    <property type="project" value="TreeGrafter"/>
</dbReference>
<dbReference type="Gene3D" id="2.40.160.50">
    <property type="entry name" value="membrane protein fhac: a member of the omp85/tpsb transporter family"/>
    <property type="match status" value="1"/>
</dbReference>
<dbReference type="EMBL" id="JACYFG010000055">
    <property type="protein sequence ID" value="MBD5782216.1"/>
    <property type="molecule type" value="Genomic_DNA"/>
</dbReference>
<dbReference type="GO" id="GO:0008320">
    <property type="term" value="F:protein transmembrane transporter activity"/>
    <property type="evidence" value="ECO:0007669"/>
    <property type="project" value="TreeGrafter"/>
</dbReference>
<dbReference type="Proteomes" id="UP000622317">
    <property type="component" value="Unassembled WGS sequence"/>
</dbReference>
<proteinExistence type="predicted"/>
<keyword evidence="1" id="KW-0732">Signal</keyword>
<feature type="signal peptide" evidence="1">
    <location>
        <begin position="1"/>
        <end position="19"/>
    </location>
</feature>
<dbReference type="GO" id="GO:0098046">
    <property type="term" value="C:type V protein secretion system complex"/>
    <property type="evidence" value="ECO:0007669"/>
    <property type="project" value="TreeGrafter"/>
</dbReference>
<dbReference type="PANTHER" id="PTHR34597">
    <property type="entry name" value="SLR1661 PROTEIN"/>
    <property type="match status" value="1"/>
</dbReference>
<dbReference type="PANTHER" id="PTHR34597:SF1">
    <property type="entry name" value="HEME_HEMOPEXIN TRANSPORTER PROTEIN HUXB"/>
    <property type="match status" value="1"/>
</dbReference>
<protein>
    <recommendedName>
        <fullName evidence="2">Haemolysin activator HlyB C-terminal domain-containing protein</fullName>
    </recommendedName>
</protein>
<feature type="chain" id="PRO_5037473780" description="Haemolysin activator HlyB C-terminal domain-containing protein" evidence="1">
    <location>
        <begin position="20"/>
        <end position="672"/>
    </location>
</feature>
<accession>A0A927FD68</accession>
<dbReference type="InterPro" id="IPR051544">
    <property type="entry name" value="TPS_OM_transporter"/>
</dbReference>
<keyword evidence="4" id="KW-1185">Reference proteome</keyword>
<name>A0A927FD68_9BACT</name>
<dbReference type="Pfam" id="PF03865">
    <property type="entry name" value="ShlB"/>
    <property type="match status" value="1"/>
</dbReference>
<gene>
    <name evidence="3" type="ORF">IEN85_22145</name>
</gene>
<evidence type="ECO:0000259" key="2">
    <source>
        <dbReference type="Pfam" id="PF03865"/>
    </source>
</evidence>
<dbReference type="AlphaFoldDB" id="A0A927FD68"/>
<feature type="domain" description="Haemolysin activator HlyB C-terminal" evidence="2">
    <location>
        <begin position="296"/>
        <end position="556"/>
    </location>
</feature>
<dbReference type="RefSeq" id="WP_191619296.1">
    <property type="nucleotide sequence ID" value="NZ_JACYFG010000055.1"/>
</dbReference>
<sequence>MRKFLTSLCFLGASVAATAASIRFEGNSSIDTADLLAIRVPLGQEKGAFVLDPQGVPISLDKMMPEYLSEDAVNAILRAVTAYYNAEGFGGARADVTSKAYKAAQSGADLVIHVTERTIHQKSSSIQIIGNRAIPVSELMHISVPLALKKGQYVPDPNGIPITLDKIMPEYLSPSAIEAILNELSRYYQDEGQLAVRSDVTRSSYESSQGGGNLLISVSEGQLASSRVVAMNPEKEVSARVKQRILKAAPLEENDTIDGKKLDTTLGQLNRFSPDYVQPVLMRNAAGDLEMEYRVKTGERAGIEYTLDNYGSERTGEHRHTVRGNLNRILTSADKVELAATYSENDDDDSLFVRGEYLFPLDEVARNRLRFSGYYSEYNSGDIGVQLFEYKGKSASASAAFERTLWTRDGIYWDLSAGGQYTKAQQDHSSLGIPVQTVDFENYFAGMQLSKSQVDKSWMLGGKIEAGSTDANDIELARMGRLYAESDYVIGSLYAGTRLYLDSLWGTKRRRAHEFTATASAKTNLQGDRLPATYLSVLGGHSTVRGYPVASASGDSMIFGQFDYRLHLNRLGEPVDEADQKRHWKPRFEGDIPPLDLALGFFTDVGGISNYDKLFFESDAELWSVGLGLYGKASRQINFSLEYARALLDVNASSQPVESGDDQFYFSIDLNY</sequence>
<dbReference type="InterPro" id="IPR005565">
    <property type="entry name" value="Hemolysn_activator_HlyB_C"/>
</dbReference>
<comment type="caution">
    <text evidence="3">The sequence shown here is derived from an EMBL/GenBank/DDBJ whole genome shotgun (WGS) entry which is preliminary data.</text>
</comment>
<evidence type="ECO:0000313" key="3">
    <source>
        <dbReference type="EMBL" id="MBD5782216.1"/>
    </source>
</evidence>